<reference evidence="3" key="1">
    <citation type="submission" date="2017-02" db="UniProtKB">
        <authorList>
            <consortium name="WormBaseParasite"/>
        </authorList>
    </citation>
    <scope>IDENTIFICATION</scope>
</reference>
<keyword evidence="1" id="KW-0812">Transmembrane</keyword>
<accession>A0A0N5B4C7</accession>
<evidence type="ECO:0000313" key="2">
    <source>
        <dbReference type="Proteomes" id="UP000046392"/>
    </source>
</evidence>
<protein>
    <submittedName>
        <fullName evidence="3">Golgi apparatus membrane protein TVP23 homolog</fullName>
    </submittedName>
</protein>
<organism evidence="2 3">
    <name type="scientific">Strongyloides papillosus</name>
    <name type="common">Intestinal threadworm</name>
    <dbReference type="NCBI Taxonomy" id="174720"/>
    <lineage>
        <taxon>Eukaryota</taxon>
        <taxon>Metazoa</taxon>
        <taxon>Ecdysozoa</taxon>
        <taxon>Nematoda</taxon>
        <taxon>Chromadorea</taxon>
        <taxon>Rhabditida</taxon>
        <taxon>Tylenchina</taxon>
        <taxon>Panagrolaimomorpha</taxon>
        <taxon>Strongyloidoidea</taxon>
        <taxon>Strongyloididae</taxon>
        <taxon>Strongyloides</taxon>
    </lineage>
</organism>
<keyword evidence="2" id="KW-1185">Reference proteome</keyword>
<evidence type="ECO:0000313" key="3">
    <source>
        <dbReference type="WBParaSite" id="SPAL_0000092900.1"/>
    </source>
</evidence>
<proteinExistence type="predicted"/>
<feature type="transmembrane region" description="Helical" evidence="1">
    <location>
        <begin position="164"/>
        <end position="186"/>
    </location>
</feature>
<keyword evidence="1" id="KW-1133">Transmembrane helix</keyword>
<dbReference type="WBParaSite" id="SPAL_0000092900.1">
    <property type="protein sequence ID" value="SPAL_0000092900.1"/>
    <property type="gene ID" value="SPAL_0000092900"/>
</dbReference>
<evidence type="ECO:0000256" key="1">
    <source>
        <dbReference type="SAM" id="Phobius"/>
    </source>
</evidence>
<keyword evidence="1" id="KW-0472">Membrane</keyword>
<feature type="transmembrane region" description="Helical" evidence="1">
    <location>
        <begin position="90"/>
        <end position="108"/>
    </location>
</feature>
<sequence length="248" mass="28856">MVNERCQKVLVTLPIFLLCFMIALLCFYYGTYRFIHVLERTFNTTNIEQTGNLIKINGRRYDVKEYGGKILNYLPDSWVFFDKAYHSMEYISLLLILMIPASCFFSFLVKISIYIVSNLLFLGALSLTIFTAFDAKKHNAIFRKEKVDINIKGDECMGIFLRQFVYIIAFVYLLVTTYYVILNCCVFKKDDSNKRRDVATINNSKRLKTPPSRYLMSKRSLIESSSPPFSYDRGDALERGTKIRTISL</sequence>
<feature type="transmembrane region" description="Helical" evidence="1">
    <location>
        <begin position="9"/>
        <end position="30"/>
    </location>
</feature>
<feature type="transmembrane region" description="Helical" evidence="1">
    <location>
        <begin position="115"/>
        <end position="133"/>
    </location>
</feature>
<dbReference type="Proteomes" id="UP000046392">
    <property type="component" value="Unplaced"/>
</dbReference>
<name>A0A0N5B4C7_STREA</name>
<dbReference type="AlphaFoldDB" id="A0A0N5B4C7"/>